<evidence type="ECO:0000256" key="2">
    <source>
        <dbReference type="ARBA" id="ARBA00023125"/>
    </source>
</evidence>
<dbReference type="InterPro" id="IPR000281">
    <property type="entry name" value="HTH_RpiR"/>
</dbReference>
<dbReference type="OrthoDB" id="3684496at2"/>
<dbReference type="PROSITE" id="PS51071">
    <property type="entry name" value="HTH_RPIR"/>
    <property type="match status" value="1"/>
</dbReference>
<accession>S0L8F5</accession>
<dbReference type="Pfam" id="PF01418">
    <property type="entry name" value="HTH_6"/>
    <property type="match status" value="1"/>
</dbReference>
<comment type="caution">
    <text evidence="6">The sequence shown here is derived from an EMBL/GenBank/DDBJ whole genome shotgun (WGS) entry which is preliminary data.</text>
</comment>
<dbReference type="GO" id="GO:0097367">
    <property type="term" value="F:carbohydrate derivative binding"/>
    <property type="evidence" value="ECO:0007669"/>
    <property type="project" value="InterPro"/>
</dbReference>
<dbReference type="EMBL" id="ASWO01000001">
    <property type="protein sequence ID" value="EOT87530.1"/>
    <property type="molecule type" value="Genomic_DNA"/>
</dbReference>
<evidence type="ECO:0000256" key="3">
    <source>
        <dbReference type="ARBA" id="ARBA00023163"/>
    </source>
</evidence>
<dbReference type="eggNOG" id="COG1737">
    <property type="taxonomic scope" value="Bacteria"/>
</dbReference>
<name>S0L8F5_9ENTE</name>
<dbReference type="Proteomes" id="UP000015961">
    <property type="component" value="Unassembled WGS sequence"/>
</dbReference>
<dbReference type="PATRIC" id="fig|1140003.3.peg.588"/>
<dbReference type="PANTHER" id="PTHR30514">
    <property type="entry name" value="GLUCOKINASE"/>
    <property type="match status" value="1"/>
</dbReference>
<feature type="domain" description="SIS" evidence="5">
    <location>
        <begin position="125"/>
        <end position="266"/>
    </location>
</feature>
<gene>
    <name evidence="6" type="ORF">I573_00586</name>
</gene>
<dbReference type="GO" id="GO:1901135">
    <property type="term" value="P:carbohydrate derivative metabolic process"/>
    <property type="evidence" value="ECO:0007669"/>
    <property type="project" value="InterPro"/>
</dbReference>
<dbReference type="Pfam" id="PF01380">
    <property type="entry name" value="SIS"/>
    <property type="match status" value="1"/>
</dbReference>
<protein>
    <recommendedName>
        <fullName evidence="8">RpiR family transcriptional regulator</fullName>
    </recommendedName>
</protein>
<evidence type="ECO:0000313" key="6">
    <source>
        <dbReference type="EMBL" id="EOT87530.1"/>
    </source>
</evidence>
<keyword evidence="3" id="KW-0804">Transcription</keyword>
<dbReference type="SUPFAM" id="SSF53697">
    <property type="entry name" value="SIS domain"/>
    <property type="match status" value="1"/>
</dbReference>
<dbReference type="GO" id="GO:0003677">
    <property type="term" value="F:DNA binding"/>
    <property type="evidence" value="ECO:0007669"/>
    <property type="project" value="UniProtKB-KW"/>
</dbReference>
<dbReference type="InterPro" id="IPR047640">
    <property type="entry name" value="RpiR-like"/>
</dbReference>
<dbReference type="InterPro" id="IPR035472">
    <property type="entry name" value="RpiR-like_SIS"/>
</dbReference>
<dbReference type="RefSeq" id="WP_016185084.1">
    <property type="nucleotide sequence ID" value="NZ_ASWO01000001.1"/>
</dbReference>
<reference evidence="6 7" key="1">
    <citation type="submission" date="2013-03" db="EMBL/GenBank/DDBJ databases">
        <title>The Genome Sequence of Enterococcus sulfureus ATCC_49903 (PacBio/Illumina hybrid assembly).</title>
        <authorList>
            <consortium name="The Broad Institute Genomics Platform"/>
            <consortium name="The Broad Institute Genome Sequencing Center for Infectious Disease"/>
            <person name="Earl A."/>
            <person name="Russ C."/>
            <person name="Gilmore M."/>
            <person name="Surin D."/>
            <person name="Walker B."/>
            <person name="Young S."/>
            <person name="Zeng Q."/>
            <person name="Gargeya S."/>
            <person name="Fitzgerald M."/>
            <person name="Haas B."/>
            <person name="Abouelleil A."/>
            <person name="Allen A.W."/>
            <person name="Alvarado L."/>
            <person name="Arachchi H.M."/>
            <person name="Berlin A.M."/>
            <person name="Chapman S.B."/>
            <person name="Gainer-Dewar J."/>
            <person name="Goldberg J."/>
            <person name="Griggs A."/>
            <person name="Gujja S."/>
            <person name="Hansen M."/>
            <person name="Howarth C."/>
            <person name="Imamovic A."/>
            <person name="Ireland A."/>
            <person name="Larimer J."/>
            <person name="McCowan C."/>
            <person name="Murphy C."/>
            <person name="Pearson M."/>
            <person name="Poon T.W."/>
            <person name="Priest M."/>
            <person name="Roberts A."/>
            <person name="Saif S."/>
            <person name="Shea T."/>
            <person name="Sisk P."/>
            <person name="Sykes S."/>
            <person name="Wortman J."/>
            <person name="Nusbaum C."/>
            <person name="Birren B."/>
        </authorList>
    </citation>
    <scope>NUCLEOTIDE SEQUENCE [LARGE SCALE GENOMIC DNA]</scope>
    <source>
        <strain evidence="6 7">ATCC 49903</strain>
    </source>
</reference>
<feature type="domain" description="HTH rpiR-type" evidence="4">
    <location>
        <begin position="1"/>
        <end position="76"/>
    </location>
</feature>
<dbReference type="Gene3D" id="3.40.50.10490">
    <property type="entry name" value="Glucose-6-phosphate isomerase like protein, domain 1"/>
    <property type="match status" value="1"/>
</dbReference>
<dbReference type="PROSITE" id="PS51464">
    <property type="entry name" value="SIS"/>
    <property type="match status" value="1"/>
</dbReference>
<dbReference type="CDD" id="cd05013">
    <property type="entry name" value="SIS_RpiR"/>
    <property type="match status" value="1"/>
</dbReference>
<keyword evidence="7" id="KW-1185">Reference proteome</keyword>
<evidence type="ECO:0000313" key="7">
    <source>
        <dbReference type="Proteomes" id="UP000015961"/>
    </source>
</evidence>
<dbReference type="InterPro" id="IPR001347">
    <property type="entry name" value="SIS_dom"/>
</dbReference>
<evidence type="ECO:0000256" key="1">
    <source>
        <dbReference type="ARBA" id="ARBA00023015"/>
    </source>
</evidence>
<dbReference type="STRING" id="1140003.OMY_00593"/>
<organism evidence="6 7">
    <name type="scientific">Enterococcus sulfureus ATCC 49903</name>
    <dbReference type="NCBI Taxonomy" id="1140003"/>
    <lineage>
        <taxon>Bacteria</taxon>
        <taxon>Bacillati</taxon>
        <taxon>Bacillota</taxon>
        <taxon>Bacilli</taxon>
        <taxon>Lactobacillales</taxon>
        <taxon>Enterococcaceae</taxon>
        <taxon>Enterococcus</taxon>
    </lineage>
</organism>
<dbReference type="Gene3D" id="1.10.10.10">
    <property type="entry name" value="Winged helix-like DNA-binding domain superfamily/Winged helix DNA-binding domain"/>
    <property type="match status" value="1"/>
</dbReference>
<dbReference type="InterPro" id="IPR046348">
    <property type="entry name" value="SIS_dom_sf"/>
</dbReference>
<dbReference type="SUPFAM" id="SSF46689">
    <property type="entry name" value="Homeodomain-like"/>
    <property type="match status" value="1"/>
</dbReference>
<dbReference type="InterPro" id="IPR009057">
    <property type="entry name" value="Homeodomain-like_sf"/>
</dbReference>
<evidence type="ECO:0008006" key="8">
    <source>
        <dbReference type="Google" id="ProtNLM"/>
    </source>
</evidence>
<dbReference type="InterPro" id="IPR036388">
    <property type="entry name" value="WH-like_DNA-bd_sf"/>
</dbReference>
<dbReference type="GO" id="GO:0003700">
    <property type="term" value="F:DNA-binding transcription factor activity"/>
    <property type="evidence" value="ECO:0007669"/>
    <property type="project" value="InterPro"/>
</dbReference>
<keyword evidence="2" id="KW-0238">DNA-binding</keyword>
<dbReference type="PANTHER" id="PTHR30514:SF1">
    <property type="entry name" value="HTH-TYPE TRANSCRIPTIONAL REGULATOR HEXR-RELATED"/>
    <property type="match status" value="1"/>
</dbReference>
<evidence type="ECO:0000259" key="5">
    <source>
        <dbReference type="PROSITE" id="PS51464"/>
    </source>
</evidence>
<evidence type="ECO:0000259" key="4">
    <source>
        <dbReference type="PROSITE" id="PS51071"/>
    </source>
</evidence>
<sequence>MLILDKLKNLEGFTNTEKYLAHYINDHLETVITLNIEQLAERTHMSHSSIVRFAKKLGYNGFKTFKLALLEAFHSKQHTLDTIDANFPFQESDDSLEVAENISNLYINTIKRTQAQLSKKKLNDAVDLILKAKKIFLFARGDSQIRARSFQNKLMKISIFSFIAEEYADESWIAANVTDEDCAIFLSYSGETPFYDQFIQHFFDQGISTIVLTGNTNSRLKQMATVSLVSVQEELSFFKIGTFASQISFEYLLDTLFSLIYSRNYTKHLIDLTEKNELLNKGTLSHKYEKNN</sequence>
<dbReference type="AlphaFoldDB" id="S0L8F5"/>
<proteinExistence type="predicted"/>
<keyword evidence="1" id="KW-0805">Transcription regulation</keyword>